<organism evidence="5 6">
    <name type="scientific">Lentzea jiangxiensis</name>
    <dbReference type="NCBI Taxonomy" id="641025"/>
    <lineage>
        <taxon>Bacteria</taxon>
        <taxon>Bacillati</taxon>
        <taxon>Actinomycetota</taxon>
        <taxon>Actinomycetes</taxon>
        <taxon>Pseudonocardiales</taxon>
        <taxon>Pseudonocardiaceae</taxon>
        <taxon>Lentzea</taxon>
    </lineage>
</organism>
<dbReference type="OrthoDB" id="9812579at2"/>
<dbReference type="PANTHER" id="PTHR47691:SF3">
    <property type="entry name" value="HTH-TYPE TRANSCRIPTIONAL REGULATOR RV0890C-RELATED"/>
    <property type="match status" value="1"/>
</dbReference>
<feature type="DNA-binding region" description="OmpR/PhoB-type" evidence="3">
    <location>
        <begin position="1"/>
        <end position="93"/>
    </location>
</feature>
<dbReference type="GO" id="GO:0003677">
    <property type="term" value="F:DNA binding"/>
    <property type="evidence" value="ECO:0007669"/>
    <property type="project" value="UniProtKB-UniRule"/>
</dbReference>
<dbReference type="SUPFAM" id="SSF52540">
    <property type="entry name" value="P-loop containing nucleoside triphosphate hydrolases"/>
    <property type="match status" value="1"/>
</dbReference>
<feature type="domain" description="OmpR/PhoB-type" evidence="4">
    <location>
        <begin position="1"/>
        <end position="93"/>
    </location>
</feature>
<dbReference type="InterPro" id="IPR016032">
    <property type="entry name" value="Sig_transdc_resp-reg_C-effctor"/>
</dbReference>
<dbReference type="InterPro" id="IPR005158">
    <property type="entry name" value="BTAD"/>
</dbReference>
<evidence type="ECO:0000313" key="5">
    <source>
        <dbReference type="EMBL" id="SDP77098.1"/>
    </source>
</evidence>
<name>A0A1H0VFV1_9PSEU</name>
<dbReference type="Gene3D" id="1.10.10.10">
    <property type="entry name" value="Winged helix-like DNA-binding domain superfamily/Winged helix DNA-binding domain"/>
    <property type="match status" value="1"/>
</dbReference>
<keyword evidence="6" id="KW-1185">Reference proteome</keyword>
<dbReference type="SUPFAM" id="SSF48452">
    <property type="entry name" value="TPR-like"/>
    <property type="match status" value="2"/>
</dbReference>
<dbReference type="Pfam" id="PF00486">
    <property type="entry name" value="Trans_reg_C"/>
    <property type="match status" value="1"/>
</dbReference>
<keyword evidence="2 3" id="KW-0238">DNA-binding</keyword>
<dbReference type="Gene3D" id="3.40.50.300">
    <property type="entry name" value="P-loop containing nucleotide triphosphate hydrolases"/>
    <property type="match status" value="1"/>
</dbReference>
<comment type="similarity">
    <text evidence="1">Belongs to the AfsR/DnrI/RedD regulatory family.</text>
</comment>
<accession>A0A1H0VFV1</accession>
<evidence type="ECO:0000256" key="1">
    <source>
        <dbReference type="ARBA" id="ARBA00005820"/>
    </source>
</evidence>
<evidence type="ECO:0000259" key="4">
    <source>
        <dbReference type="PROSITE" id="PS51755"/>
    </source>
</evidence>
<dbReference type="EMBL" id="FNIX01000014">
    <property type="protein sequence ID" value="SDP77098.1"/>
    <property type="molecule type" value="Genomic_DNA"/>
</dbReference>
<dbReference type="PANTHER" id="PTHR47691">
    <property type="entry name" value="REGULATOR-RELATED"/>
    <property type="match status" value="1"/>
</dbReference>
<dbReference type="AlphaFoldDB" id="A0A1H0VFV1"/>
<gene>
    <name evidence="5" type="ORF">SAMN05421507_11490</name>
</gene>
<evidence type="ECO:0000256" key="2">
    <source>
        <dbReference type="ARBA" id="ARBA00023125"/>
    </source>
</evidence>
<sequence length="934" mass="101126">MIIRLLGPLELTGPNGAVQLSSAGQRTLVARLALNPGETVPRSALVDALWSDGAPASATKTLHSLLARLRGQIRDAGLGELITTREQGYVLNASAETVDVARFEALVAAARHSDEPSESAKMLREALALWTGDPLADCRPGEWTRQESARLVGLRMDATEDLMDASLALGEHAAVAPLVNALVERHPFRERLWEQLMIALHRCGRQAESLAAFQRARAVLADELGIEPGTRLRDLEQAVLTADPRLDLPERVVVPVRGNLPADRSSFVDRPETEHVTDLIRQHRLVTLIGVGGVGKTRLALHVARAEQPPDGAWLVELAALRDRALVPHTVAEALSVVDQTGRGQLTVLTEFLADRDALLVLDNCEHVVDHCAVLVDTLLRAAPKLRVIATSRRALRVYGEQVLSVAPLSVPHPAATLFARRADAAIPGSFVITDANEQAVADLCRRLDGIPLAIEMAALRMRALTPARLLERLDDRFRVLTGGGRTALPQHRTLLAMLEWSFDLCSPREQLLWARVSVFVGGFDLAAAEAVCSDDALTADFMFDAVDGLVEKSVLQREEHVGVARYRLLETMRQFGQTRLRASGEEQRLKIRHRDYYANLAAQGERAWFTSRQLATVGAMTAERGNLRAALEHSLTTPGEADAGLRLAATLWFHWVGCGRFAEGRHWLDRALSLETEPSKARCKALWVNGYVATLQGNTSAVPALLETCRSEAARLRDEDADVFATCVRGAAAVFDDDLPLGAELLSEADRRHAELGHLDSNVIMAKVALAITVAFSGQLDRAAEICAEARAVCEENGELWARAYALYVLAIVAMGRGDVAEARALAMSSLHIKAKFDDLLGIAVSVELLALIAAVTGHPAHAALVLGGADRVWRSVGLPLFRSANFAASHDQCVALCRQALGEEAYGEHFARGAAMTVSAVVEVAAKDLAQP</sequence>
<evidence type="ECO:0000256" key="3">
    <source>
        <dbReference type="PROSITE-ProRule" id="PRU01091"/>
    </source>
</evidence>
<dbReference type="SUPFAM" id="SSF46894">
    <property type="entry name" value="C-terminal effector domain of the bipartite response regulators"/>
    <property type="match status" value="1"/>
</dbReference>
<reference evidence="6" key="1">
    <citation type="submission" date="2016-10" db="EMBL/GenBank/DDBJ databases">
        <authorList>
            <person name="Varghese N."/>
            <person name="Submissions S."/>
        </authorList>
    </citation>
    <scope>NUCLEOTIDE SEQUENCE [LARGE SCALE GENOMIC DNA]</scope>
    <source>
        <strain evidence="6">CGMCC 4.6609</strain>
    </source>
</reference>
<dbReference type="Proteomes" id="UP000199691">
    <property type="component" value="Unassembled WGS sequence"/>
</dbReference>
<dbReference type="PROSITE" id="PS51755">
    <property type="entry name" value="OMPR_PHOB"/>
    <property type="match status" value="1"/>
</dbReference>
<dbReference type="CDD" id="cd15831">
    <property type="entry name" value="BTAD"/>
    <property type="match status" value="1"/>
</dbReference>
<proteinExistence type="inferred from homology"/>
<dbReference type="SMART" id="SM01043">
    <property type="entry name" value="BTAD"/>
    <property type="match status" value="1"/>
</dbReference>
<dbReference type="InterPro" id="IPR027417">
    <property type="entry name" value="P-loop_NTPase"/>
</dbReference>
<dbReference type="Gene3D" id="1.25.40.10">
    <property type="entry name" value="Tetratricopeptide repeat domain"/>
    <property type="match status" value="2"/>
</dbReference>
<dbReference type="Pfam" id="PF03704">
    <property type="entry name" value="BTAD"/>
    <property type="match status" value="1"/>
</dbReference>
<dbReference type="InterPro" id="IPR036388">
    <property type="entry name" value="WH-like_DNA-bd_sf"/>
</dbReference>
<dbReference type="GO" id="GO:0000160">
    <property type="term" value="P:phosphorelay signal transduction system"/>
    <property type="evidence" value="ECO:0007669"/>
    <property type="project" value="InterPro"/>
</dbReference>
<dbReference type="InterPro" id="IPR011990">
    <property type="entry name" value="TPR-like_helical_dom_sf"/>
</dbReference>
<dbReference type="STRING" id="641025.SAMN05421507_11490"/>
<evidence type="ECO:0000313" key="6">
    <source>
        <dbReference type="Proteomes" id="UP000199691"/>
    </source>
</evidence>
<dbReference type="InterPro" id="IPR001867">
    <property type="entry name" value="OmpR/PhoB-type_DNA-bd"/>
</dbReference>
<dbReference type="PRINTS" id="PR00364">
    <property type="entry name" value="DISEASERSIST"/>
</dbReference>
<dbReference type="SMART" id="SM00862">
    <property type="entry name" value="Trans_reg_C"/>
    <property type="match status" value="1"/>
</dbReference>
<dbReference type="GO" id="GO:0006355">
    <property type="term" value="P:regulation of DNA-templated transcription"/>
    <property type="evidence" value="ECO:0007669"/>
    <property type="project" value="InterPro"/>
</dbReference>
<dbReference type="RefSeq" id="WP_143022852.1">
    <property type="nucleotide sequence ID" value="NZ_FNIX01000014.1"/>
</dbReference>
<protein>
    <submittedName>
        <fullName evidence="5">Predicted ATPase</fullName>
    </submittedName>
</protein>